<dbReference type="AlphaFoldDB" id="A0AAV5FIE0"/>
<keyword evidence="3" id="KW-1185">Reference proteome</keyword>
<reference evidence="2" key="1">
    <citation type="journal article" date="2018" name="DNA Res.">
        <title>Multiple hybrid de novo genome assembly of finger millet, an orphan allotetraploid crop.</title>
        <authorList>
            <person name="Hatakeyama M."/>
            <person name="Aluri S."/>
            <person name="Balachadran M.T."/>
            <person name="Sivarajan S.R."/>
            <person name="Patrignani A."/>
            <person name="Gruter S."/>
            <person name="Poveda L."/>
            <person name="Shimizu-Inatsugi R."/>
            <person name="Baeten J."/>
            <person name="Francoijs K.J."/>
            <person name="Nataraja K.N."/>
            <person name="Reddy Y.A.N."/>
            <person name="Phadnis S."/>
            <person name="Ravikumar R.L."/>
            <person name="Schlapbach R."/>
            <person name="Sreeman S.M."/>
            <person name="Shimizu K.K."/>
        </authorList>
    </citation>
    <scope>NUCLEOTIDE SEQUENCE</scope>
</reference>
<gene>
    <name evidence="2" type="primary">gb23224</name>
    <name evidence="2" type="ORF">PR202_gb23224</name>
</gene>
<dbReference type="Pfam" id="PF08276">
    <property type="entry name" value="PAN_2"/>
    <property type="match status" value="1"/>
</dbReference>
<feature type="domain" description="Apple" evidence="1">
    <location>
        <begin position="1"/>
        <end position="77"/>
    </location>
</feature>
<evidence type="ECO:0000313" key="2">
    <source>
        <dbReference type="EMBL" id="GJN34552.1"/>
    </source>
</evidence>
<protein>
    <recommendedName>
        <fullName evidence="1">Apple domain-containing protein</fullName>
    </recommendedName>
</protein>
<dbReference type="InterPro" id="IPR003609">
    <property type="entry name" value="Pan_app"/>
</dbReference>
<comment type="caution">
    <text evidence="2">The sequence shown here is derived from an EMBL/GenBank/DDBJ whole genome shotgun (WGS) entry which is preliminary data.</text>
</comment>
<dbReference type="PANTHER" id="PTHR32444:SF118">
    <property type="entry name" value="OS09G0551150 PROTEIN"/>
    <property type="match status" value="1"/>
</dbReference>
<reference evidence="2" key="2">
    <citation type="submission" date="2021-12" db="EMBL/GenBank/DDBJ databases">
        <title>Resequencing data analysis of finger millet.</title>
        <authorList>
            <person name="Hatakeyama M."/>
            <person name="Aluri S."/>
            <person name="Balachadran M.T."/>
            <person name="Sivarajan S.R."/>
            <person name="Poveda L."/>
            <person name="Shimizu-Inatsugi R."/>
            <person name="Schlapbach R."/>
            <person name="Sreeman S.M."/>
            <person name="Shimizu K.K."/>
        </authorList>
    </citation>
    <scope>NUCLEOTIDE SEQUENCE</scope>
</reference>
<dbReference type="Proteomes" id="UP001054889">
    <property type="component" value="Unassembled WGS sequence"/>
</dbReference>
<evidence type="ECO:0000259" key="1">
    <source>
        <dbReference type="PROSITE" id="PS50948"/>
    </source>
</evidence>
<evidence type="ECO:0000313" key="3">
    <source>
        <dbReference type="Proteomes" id="UP001054889"/>
    </source>
</evidence>
<organism evidence="2 3">
    <name type="scientific">Eleusine coracana subsp. coracana</name>
    <dbReference type="NCBI Taxonomy" id="191504"/>
    <lineage>
        <taxon>Eukaryota</taxon>
        <taxon>Viridiplantae</taxon>
        <taxon>Streptophyta</taxon>
        <taxon>Embryophyta</taxon>
        <taxon>Tracheophyta</taxon>
        <taxon>Spermatophyta</taxon>
        <taxon>Magnoliopsida</taxon>
        <taxon>Liliopsida</taxon>
        <taxon>Poales</taxon>
        <taxon>Poaceae</taxon>
        <taxon>PACMAD clade</taxon>
        <taxon>Chloridoideae</taxon>
        <taxon>Cynodonteae</taxon>
        <taxon>Eleusininae</taxon>
        <taxon>Eleusine</taxon>
    </lineage>
</organism>
<dbReference type="EMBL" id="BQKI01000085">
    <property type="protein sequence ID" value="GJN34552.1"/>
    <property type="molecule type" value="Genomic_DNA"/>
</dbReference>
<dbReference type="PROSITE" id="PS50948">
    <property type="entry name" value="PAN"/>
    <property type="match status" value="1"/>
</dbReference>
<proteinExistence type="predicted"/>
<dbReference type="CDD" id="cd01098">
    <property type="entry name" value="PAN_AP_plant"/>
    <property type="match status" value="1"/>
</dbReference>
<sequence length="94" mass="10242">MKVPDKFVCIGNKTIEECEAKCSINCSCVAYAYAILNGSISKGDVTRCLVWIDDHLLDMSKYNLTALGTETLYLRVAGLSSDSETNPGLCNVQD</sequence>
<accession>A0AAV5FIE0</accession>
<name>A0AAV5FIE0_ELECO</name>
<dbReference type="PANTHER" id="PTHR32444">
    <property type="entry name" value="BULB-TYPE LECTIN DOMAIN-CONTAINING PROTEIN"/>
    <property type="match status" value="1"/>
</dbReference>